<dbReference type="RefSeq" id="WP_269561230.1">
    <property type="nucleotide sequence ID" value="NZ_CP114767.1"/>
</dbReference>
<gene>
    <name evidence="1" type="ORF">O3303_06380</name>
</gene>
<dbReference type="Proteomes" id="UP001211005">
    <property type="component" value="Chromosome"/>
</dbReference>
<sequence>MSKLQSYRVLLPPSKNISFMDVKTPLMKQLILAASLTFLSFTAFAQGKTTSQLLGAATSQEEYNYATKGLKTQRAQGLDLKAGYLISNKTSLPGGGGSTVTIEDLVLCPHSF</sequence>
<evidence type="ECO:0000313" key="2">
    <source>
        <dbReference type="Proteomes" id="UP001211005"/>
    </source>
</evidence>
<protein>
    <submittedName>
        <fullName evidence="1">Uncharacterized protein</fullName>
    </submittedName>
</protein>
<dbReference type="EMBL" id="CP114767">
    <property type="protein sequence ID" value="WBA43186.1"/>
    <property type="molecule type" value="Genomic_DNA"/>
</dbReference>
<evidence type="ECO:0000313" key="1">
    <source>
        <dbReference type="EMBL" id="WBA43186.1"/>
    </source>
</evidence>
<name>A0ABY7LUK2_9BACT</name>
<keyword evidence="2" id="KW-1185">Reference proteome</keyword>
<accession>A0ABY7LUK2</accession>
<organism evidence="1 2">
    <name type="scientific">Hymenobacter canadensis</name>
    <dbReference type="NCBI Taxonomy" id="2999067"/>
    <lineage>
        <taxon>Bacteria</taxon>
        <taxon>Pseudomonadati</taxon>
        <taxon>Bacteroidota</taxon>
        <taxon>Cytophagia</taxon>
        <taxon>Cytophagales</taxon>
        <taxon>Hymenobacteraceae</taxon>
        <taxon>Hymenobacter</taxon>
    </lineage>
</organism>
<reference evidence="1 2" key="1">
    <citation type="submission" date="2022-12" db="EMBL/GenBank/DDBJ databases">
        <title>Hymenobacter canadensis sp. nov. isolated from lake water of the Cambridge Bay, Canada.</title>
        <authorList>
            <person name="Kim W.H."/>
            <person name="Lee Y.M."/>
        </authorList>
    </citation>
    <scope>NUCLEOTIDE SEQUENCE [LARGE SCALE GENOMIC DNA]</scope>
    <source>
        <strain evidence="1 2">PAMC 29467</strain>
    </source>
</reference>
<proteinExistence type="predicted"/>